<gene>
    <name evidence="1" type="ORF">Fot_19322</name>
</gene>
<evidence type="ECO:0000313" key="1">
    <source>
        <dbReference type="EMBL" id="KAL2537931.1"/>
    </source>
</evidence>
<keyword evidence="2" id="KW-1185">Reference proteome</keyword>
<dbReference type="EMBL" id="JBFOLJ010000005">
    <property type="protein sequence ID" value="KAL2537931.1"/>
    <property type="molecule type" value="Genomic_DNA"/>
</dbReference>
<accession>A0ABD1VKQ0</accession>
<name>A0ABD1VKQ0_9LAMI</name>
<proteinExistence type="predicted"/>
<sequence>MITNNSTGWNKNTPIIKRSSSRLTADLLWRSGGGADLINGKKKVPRNYHSKPLRSKPVVDIDDDFKAEFQEFKDYSNDEVDIDVKPFTFSSSKKLRPSKFQICKIY</sequence>
<reference evidence="2" key="1">
    <citation type="submission" date="2024-07" db="EMBL/GenBank/DDBJ databases">
        <title>Two chromosome-level genome assemblies of Korean endemic species Abeliophyllum distichum and Forsythia ovata (Oleaceae).</title>
        <authorList>
            <person name="Jang H."/>
        </authorList>
    </citation>
    <scope>NUCLEOTIDE SEQUENCE [LARGE SCALE GENOMIC DNA]</scope>
</reference>
<organism evidence="1 2">
    <name type="scientific">Forsythia ovata</name>
    <dbReference type="NCBI Taxonomy" id="205694"/>
    <lineage>
        <taxon>Eukaryota</taxon>
        <taxon>Viridiplantae</taxon>
        <taxon>Streptophyta</taxon>
        <taxon>Embryophyta</taxon>
        <taxon>Tracheophyta</taxon>
        <taxon>Spermatophyta</taxon>
        <taxon>Magnoliopsida</taxon>
        <taxon>eudicotyledons</taxon>
        <taxon>Gunneridae</taxon>
        <taxon>Pentapetalae</taxon>
        <taxon>asterids</taxon>
        <taxon>lamiids</taxon>
        <taxon>Lamiales</taxon>
        <taxon>Oleaceae</taxon>
        <taxon>Forsythieae</taxon>
        <taxon>Forsythia</taxon>
    </lineage>
</organism>
<dbReference type="AlphaFoldDB" id="A0ABD1VKQ0"/>
<protein>
    <submittedName>
        <fullName evidence="1">Ethylene-responsive transcription factor Related to AP22-12-like</fullName>
    </submittedName>
</protein>
<comment type="caution">
    <text evidence="1">The sequence shown here is derived from an EMBL/GenBank/DDBJ whole genome shotgun (WGS) entry which is preliminary data.</text>
</comment>
<dbReference type="Proteomes" id="UP001604277">
    <property type="component" value="Unassembled WGS sequence"/>
</dbReference>
<evidence type="ECO:0000313" key="2">
    <source>
        <dbReference type="Proteomes" id="UP001604277"/>
    </source>
</evidence>